<evidence type="ECO:0000313" key="3">
    <source>
        <dbReference type="EMBL" id="MEH8015764.1"/>
    </source>
</evidence>
<dbReference type="InterPro" id="IPR043128">
    <property type="entry name" value="Rev_trsase/Diguanyl_cyclase"/>
</dbReference>
<evidence type="ECO:0000259" key="2">
    <source>
        <dbReference type="PROSITE" id="PS50883"/>
    </source>
</evidence>
<dbReference type="PANTHER" id="PTHR33121">
    <property type="entry name" value="CYCLIC DI-GMP PHOSPHODIESTERASE PDEF"/>
    <property type="match status" value="1"/>
</dbReference>
<dbReference type="EMBL" id="JALAAR010000001">
    <property type="protein sequence ID" value="MEH8015764.1"/>
    <property type="molecule type" value="Genomic_DNA"/>
</dbReference>
<dbReference type="RefSeq" id="WP_335734184.1">
    <property type="nucleotide sequence ID" value="NZ_JALAAR010000001.1"/>
</dbReference>
<keyword evidence="4" id="KW-1185">Reference proteome</keyword>
<feature type="domain" description="EAL" evidence="2">
    <location>
        <begin position="215"/>
        <end position="468"/>
    </location>
</feature>
<dbReference type="PROSITE" id="PS50883">
    <property type="entry name" value="EAL"/>
    <property type="match status" value="1"/>
</dbReference>
<organism evidence="3 4">
    <name type="scientific">Rheinheimera muenzenbergensis</name>
    <dbReference type="NCBI Taxonomy" id="1193628"/>
    <lineage>
        <taxon>Bacteria</taxon>
        <taxon>Pseudomonadati</taxon>
        <taxon>Pseudomonadota</taxon>
        <taxon>Gammaproteobacteria</taxon>
        <taxon>Chromatiales</taxon>
        <taxon>Chromatiaceae</taxon>
        <taxon>Rheinheimera</taxon>
    </lineage>
</organism>
<dbReference type="SMART" id="SM00267">
    <property type="entry name" value="GGDEF"/>
    <property type="match status" value="1"/>
</dbReference>
<dbReference type="Pfam" id="PF00990">
    <property type="entry name" value="GGDEF"/>
    <property type="match status" value="1"/>
</dbReference>
<dbReference type="InterPro" id="IPR050706">
    <property type="entry name" value="Cyclic-di-GMP_PDE-like"/>
</dbReference>
<feature type="region of interest" description="Disordered" evidence="1">
    <location>
        <begin position="1"/>
        <end position="29"/>
    </location>
</feature>
<dbReference type="Gene3D" id="3.30.70.270">
    <property type="match status" value="1"/>
</dbReference>
<proteinExistence type="predicted"/>
<dbReference type="InterPro" id="IPR035919">
    <property type="entry name" value="EAL_sf"/>
</dbReference>
<protein>
    <submittedName>
        <fullName evidence="3">Bifunctional diguanylate cyclase/phosphodiesterase</fullName>
    </submittedName>
</protein>
<dbReference type="Pfam" id="PF00563">
    <property type="entry name" value="EAL"/>
    <property type="match status" value="1"/>
</dbReference>
<dbReference type="InterPro" id="IPR001633">
    <property type="entry name" value="EAL_dom"/>
</dbReference>
<accession>A0ABU8C1G4</accession>
<reference evidence="3 4" key="1">
    <citation type="journal article" date="2023" name="Ecotoxicol. Environ. Saf.">
        <title>Mercury remediation potential of mercury-resistant strain Rheinheimera metallidurans sp. nov. isolated from a municipal waste dumping site.</title>
        <authorList>
            <person name="Yadav V."/>
            <person name="Manjhi A."/>
            <person name="Vadakedath N."/>
        </authorList>
    </citation>
    <scope>NUCLEOTIDE SEQUENCE [LARGE SCALE GENOMIC DNA]</scope>
    <source>
        <strain evidence="3 4">E-49</strain>
    </source>
</reference>
<dbReference type="SUPFAM" id="SSF141868">
    <property type="entry name" value="EAL domain-like"/>
    <property type="match status" value="1"/>
</dbReference>
<dbReference type="Proteomes" id="UP001375382">
    <property type="component" value="Unassembled WGS sequence"/>
</dbReference>
<evidence type="ECO:0000256" key="1">
    <source>
        <dbReference type="SAM" id="MobiDB-lite"/>
    </source>
</evidence>
<gene>
    <name evidence="3" type="ORF">MN202_00840</name>
</gene>
<dbReference type="CDD" id="cd01948">
    <property type="entry name" value="EAL"/>
    <property type="match status" value="1"/>
</dbReference>
<name>A0ABU8C1G4_9GAMM</name>
<dbReference type="SMART" id="SM00052">
    <property type="entry name" value="EAL"/>
    <property type="match status" value="1"/>
</dbReference>
<dbReference type="InterPro" id="IPR000160">
    <property type="entry name" value="GGDEF_dom"/>
</dbReference>
<comment type="caution">
    <text evidence="3">The sequence shown here is derived from an EMBL/GenBank/DDBJ whole genome shotgun (WGS) entry which is preliminary data.</text>
</comment>
<dbReference type="Gene3D" id="3.20.20.450">
    <property type="entry name" value="EAL domain"/>
    <property type="match status" value="1"/>
</dbReference>
<sequence>MIDTQPYTDEAGLPATTDAASINSNDDDRKRWQENNCSCPMIQDLLRYQATHDTQTGLANLDLLLERVEQRISRGHRCHLVVLMITGINDIGEHHGVAAGLYALRTIAKRIKDTLGDYGLAARMQGGLFAAVSDNAAPQQLAQQLWQALNKPLLWHAEPLQLVVAAGVVNGAEHAGSAESLLQAGYAAAKDALSHNARGGINVFTAVLGQRLEHQYQVEMRLRSALLSDNLSLALQAKVCASGGHILGAEALVRWHDAHLGTVAPAEFIPLAERNGSIGKISAWVLAAALQQATTWHNAGLELTIAVNLSAIDLKNPELLANVQAALTASGCPPHKLIIELTESAVAEDPLQAIAQLQALKALGLSLALDDFGTGYSSLSYLHRFPIDTLKIDRSFVADTPADADAVAIVRSIVALAQALGMTTVAEGVETAAQAAFLRELGVNTLQGYFFSPPIPAEQFLALAQAKLAF</sequence>
<dbReference type="PANTHER" id="PTHR33121:SF79">
    <property type="entry name" value="CYCLIC DI-GMP PHOSPHODIESTERASE PDED-RELATED"/>
    <property type="match status" value="1"/>
</dbReference>
<evidence type="ECO:0000313" key="4">
    <source>
        <dbReference type="Proteomes" id="UP001375382"/>
    </source>
</evidence>
<dbReference type="InterPro" id="IPR029787">
    <property type="entry name" value="Nucleotide_cyclase"/>
</dbReference>
<dbReference type="SUPFAM" id="SSF55073">
    <property type="entry name" value="Nucleotide cyclase"/>
    <property type="match status" value="1"/>
</dbReference>